<dbReference type="OrthoDB" id="9793302at2"/>
<evidence type="ECO:0000256" key="6">
    <source>
        <dbReference type="SAM" id="MobiDB-lite"/>
    </source>
</evidence>
<keyword evidence="8" id="KW-1185">Reference proteome</keyword>
<dbReference type="Pfam" id="PF00872">
    <property type="entry name" value="Transposase_mut"/>
    <property type="match status" value="1"/>
</dbReference>
<keyword evidence="3" id="KW-0815">Transposition</keyword>
<dbReference type="InterPro" id="IPR001207">
    <property type="entry name" value="Transposase_mutator"/>
</dbReference>
<dbReference type="GO" id="GO:0006313">
    <property type="term" value="P:DNA transposition"/>
    <property type="evidence" value="ECO:0007669"/>
    <property type="project" value="InterPro"/>
</dbReference>
<dbReference type="Proteomes" id="UP000320300">
    <property type="component" value="Unassembled WGS sequence"/>
</dbReference>
<dbReference type="GO" id="GO:0004803">
    <property type="term" value="F:transposase activity"/>
    <property type="evidence" value="ECO:0007669"/>
    <property type="project" value="InterPro"/>
</dbReference>
<name>A0A521FRA5_9SPHI</name>
<organism evidence="7 8">
    <name type="scientific">Pedobacter westerhofensis</name>
    <dbReference type="NCBI Taxonomy" id="425512"/>
    <lineage>
        <taxon>Bacteria</taxon>
        <taxon>Pseudomonadati</taxon>
        <taxon>Bacteroidota</taxon>
        <taxon>Sphingobacteriia</taxon>
        <taxon>Sphingobacteriales</taxon>
        <taxon>Sphingobacteriaceae</taxon>
        <taxon>Pedobacter</taxon>
    </lineage>
</organism>
<comment type="similarity">
    <text evidence="2">Belongs to the transposase mutator family.</text>
</comment>
<keyword evidence="5" id="KW-0233">DNA recombination</keyword>
<protein>
    <submittedName>
        <fullName evidence="7">Transposase, Mutator family</fullName>
    </submittedName>
</protein>
<comment type="function">
    <text evidence="1">Required for the transposition of the insertion element.</text>
</comment>
<dbReference type="EMBL" id="FXTN01000017">
    <property type="protein sequence ID" value="SMO98747.1"/>
    <property type="molecule type" value="Genomic_DNA"/>
</dbReference>
<accession>A0A521FRA5</accession>
<evidence type="ECO:0000256" key="1">
    <source>
        <dbReference type="ARBA" id="ARBA00002190"/>
    </source>
</evidence>
<dbReference type="GO" id="GO:0003677">
    <property type="term" value="F:DNA binding"/>
    <property type="evidence" value="ECO:0007669"/>
    <property type="project" value="UniProtKB-KW"/>
</dbReference>
<feature type="compositionally biased region" description="Low complexity" evidence="6">
    <location>
        <begin position="55"/>
        <end position="67"/>
    </location>
</feature>
<gene>
    <name evidence="7" type="ORF">SAMN06265348_11794</name>
</gene>
<evidence type="ECO:0000256" key="5">
    <source>
        <dbReference type="ARBA" id="ARBA00023172"/>
    </source>
</evidence>
<keyword evidence="4" id="KW-0238">DNA-binding</keyword>
<proteinExistence type="inferred from homology"/>
<evidence type="ECO:0000313" key="7">
    <source>
        <dbReference type="EMBL" id="SMO98747.1"/>
    </source>
</evidence>
<sequence length="74" mass="8609">MEKNDLWLPKDFFKQFKSKEHFDEFFQGMFKQGINEMLQGELDDQLGYEKHASEGRNSGNSRNGSSSEKVKSES</sequence>
<dbReference type="AlphaFoldDB" id="A0A521FRA5"/>
<feature type="region of interest" description="Disordered" evidence="6">
    <location>
        <begin position="41"/>
        <end position="74"/>
    </location>
</feature>
<evidence type="ECO:0000256" key="2">
    <source>
        <dbReference type="ARBA" id="ARBA00010961"/>
    </source>
</evidence>
<reference evidence="7 8" key="1">
    <citation type="submission" date="2017-05" db="EMBL/GenBank/DDBJ databases">
        <authorList>
            <person name="Varghese N."/>
            <person name="Submissions S."/>
        </authorList>
    </citation>
    <scope>NUCLEOTIDE SEQUENCE [LARGE SCALE GENOMIC DNA]</scope>
    <source>
        <strain evidence="7 8">DSM 19036</strain>
    </source>
</reference>
<evidence type="ECO:0000313" key="8">
    <source>
        <dbReference type="Proteomes" id="UP000320300"/>
    </source>
</evidence>
<evidence type="ECO:0000256" key="4">
    <source>
        <dbReference type="ARBA" id="ARBA00023125"/>
    </source>
</evidence>
<dbReference type="RefSeq" id="WP_142531121.1">
    <property type="nucleotide sequence ID" value="NZ_FXTN01000017.1"/>
</dbReference>
<evidence type="ECO:0000256" key="3">
    <source>
        <dbReference type="ARBA" id="ARBA00022578"/>
    </source>
</evidence>